<dbReference type="MEROPS" id="S01.217"/>
<dbReference type="InterPro" id="IPR051659">
    <property type="entry name" value="Serine_Protease_S1-Domain"/>
</dbReference>
<organism evidence="27 28">
    <name type="scientific">Tupaia chinensis</name>
    <name type="common">Chinese tree shrew</name>
    <name type="synonym">Tupaia belangeri chinensis</name>
    <dbReference type="NCBI Taxonomy" id="246437"/>
    <lineage>
        <taxon>Eukaryota</taxon>
        <taxon>Metazoa</taxon>
        <taxon>Chordata</taxon>
        <taxon>Craniata</taxon>
        <taxon>Vertebrata</taxon>
        <taxon>Euteleostomi</taxon>
        <taxon>Mammalia</taxon>
        <taxon>Eutheria</taxon>
        <taxon>Euarchontoglires</taxon>
        <taxon>Scandentia</taxon>
        <taxon>Tupaiidae</taxon>
        <taxon>Tupaia</taxon>
    </lineage>
</organism>
<keyword evidence="17" id="KW-1015">Disulfide bond</keyword>
<evidence type="ECO:0000256" key="2">
    <source>
        <dbReference type="ARBA" id="ARBA00012174"/>
    </source>
</evidence>
<dbReference type="PRINTS" id="PR00018">
    <property type="entry name" value="KRINGLE"/>
</dbReference>
<evidence type="ECO:0000256" key="14">
    <source>
        <dbReference type="ARBA" id="ARBA00022837"/>
    </source>
</evidence>
<dbReference type="InterPro" id="IPR018056">
    <property type="entry name" value="Kringle_CS"/>
</dbReference>
<dbReference type="InterPro" id="IPR001314">
    <property type="entry name" value="Peptidase_S1A"/>
</dbReference>
<dbReference type="Gene3D" id="2.40.10.10">
    <property type="entry name" value="Trypsin-like serine proteases"/>
    <property type="match status" value="2"/>
</dbReference>
<evidence type="ECO:0000256" key="7">
    <source>
        <dbReference type="ARBA" id="ARBA00022670"/>
    </source>
</evidence>
<keyword evidence="8" id="KW-0165">Cleavage on pair of basic residues</keyword>
<evidence type="ECO:0000259" key="24">
    <source>
        <dbReference type="PROSITE" id="PS50070"/>
    </source>
</evidence>
<evidence type="ECO:0000313" key="28">
    <source>
        <dbReference type="Proteomes" id="UP000011518"/>
    </source>
</evidence>
<dbReference type="Gene3D" id="2.40.20.10">
    <property type="entry name" value="Plasminogen Kringle 4"/>
    <property type="match status" value="2"/>
</dbReference>
<dbReference type="GO" id="GO:0005509">
    <property type="term" value="F:calcium ion binding"/>
    <property type="evidence" value="ECO:0007669"/>
    <property type="project" value="InterPro"/>
</dbReference>
<dbReference type="GO" id="GO:0006508">
    <property type="term" value="P:proteolysis"/>
    <property type="evidence" value="ECO:0007669"/>
    <property type="project" value="UniProtKB-KW"/>
</dbReference>
<dbReference type="InterPro" id="IPR035972">
    <property type="entry name" value="GLA-like_dom_SF"/>
</dbReference>
<dbReference type="PRINTS" id="PR01505">
    <property type="entry name" value="PROTHROMBIN"/>
</dbReference>
<dbReference type="FunFam" id="2.40.20.10:FF:000015">
    <property type="entry name" value="Prothrombin"/>
    <property type="match status" value="1"/>
</dbReference>
<dbReference type="FunFam" id="4.10.140.10:FF:000001">
    <property type="entry name" value="Prothrombin"/>
    <property type="match status" value="1"/>
</dbReference>
<dbReference type="FunFam" id="2.40.10.10:FF:000068">
    <property type="entry name" value="transmembrane protease serine 2"/>
    <property type="match status" value="1"/>
</dbReference>
<evidence type="ECO:0000256" key="8">
    <source>
        <dbReference type="ARBA" id="ARBA00022685"/>
    </source>
</evidence>
<gene>
    <name evidence="27" type="ORF">TREES_T100014328</name>
</gene>
<dbReference type="Gene3D" id="4.10.740.10">
    <property type="entry name" value="Coagulation Factor IX"/>
    <property type="match status" value="1"/>
</dbReference>
<dbReference type="InterPro" id="IPR033116">
    <property type="entry name" value="TRYPSIN_SER"/>
</dbReference>
<keyword evidence="15" id="KW-0094">Blood coagulation</keyword>
<evidence type="ECO:0000256" key="12">
    <source>
        <dbReference type="ARBA" id="ARBA00022801"/>
    </source>
</evidence>
<evidence type="ECO:0000256" key="4">
    <source>
        <dbReference type="ARBA" id="ARBA00022479"/>
    </source>
</evidence>
<keyword evidence="12 22" id="KW-0378">Hydrolase</keyword>
<evidence type="ECO:0000259" key="26">
    <source>
        <dbReference type="PROSITE" id="PS50998"/>
    </source>
</evidence>
<dbReference type="PROSITE" id="PS50070">
    <property type="entry name" value="KRINGLE_2"/>
    <property type="match status" value="2"/>
</dbReference>
<keyword evidence="6 21" id="KW-0420">Kringle</keyword>
<keyword evidence="5" id="KW-0011">Acute phase</keyword>
<name>L9JIA5_TUPCH</name>
<comment type="function">
    <text evidence="20">Thrombin, which cleaves bonds after Arg and Lys, converts fibrinogen to fibrin and activates factors V, VII, VIII, XIII, and, in complex with thrombomodulin, protein C. Functions in blood homeostasis, inflammation and wound healing. Activates coagulation factor XI (F11); activation is promoted by the contact with negatively charged surfaces. Triggers the production of pro-inflammatory cytokines, such as MCP-1/CCL2 and IL8/CXCL8, in endothelial cells.</text>
</comment>
<dbReference type="SUPFAM" id="SSF57630">
    <property type="entry name" value="GLA-domain"/>
    <property type="match status" value="1"/>
</dbReference>
<dbReference type="InterPro" id="IPR037111">
    <property type="entry name" value="Thrombin_light_chain_sf"/>
</dbReference>
<dbReference type="EC" id="3.4.21.5" evidence="2"/>
<protein>
    <recommendedName>
        <fullName evidence="3">Prothrombin</fullName>
        <ecNumber evidence="2">3.4.21.5</ecNumber>
    </recommendedName>
    <alternativeName>
        <fullName evidence="19">Coagulation factor II</fullName>
    </alternativeName>
</protein>
<dbReference type="Pfam" id="PF00594">
    <property type="entry name" value="Gla"/>
    <property type="match status" value="1"/>
</dbReference>
<dbReference type="STRING" id="246437.L9JIA5"/>
<comment type="caution">
    <text evidence="21">Lacks conserved residue(s) required for the propagation of feature annotation.</text>
</comment>
<keyword evidence="9" id="KW-0356">Hemostasis</keyword>
<evidence type="ECO:0000256" key="10">
    <source>
        <dbReference type="ARBA" id="ARBA00022729"/>
    </source>
</evidence>
<evidence type="ECO:0000256" key="20">
    <source>
        <dbReference type="ARBA" id="ARBA00049579"/>
    </source>
</evidence>
<dbReference type="InterPro" id="IPR009003">
    <property type="entry name" value="Peptidase_S1_PA"/>
</dbReference>
<evidence type="ECO:0000256" key="5">
    <source>
        <dbReference type="ARBA" id="ARBA00022486"/>
    </source>
</evidence>
<evidence type="ECO:0000256" key="22">
    <source>
        <dbReference type="RuleBase" id="RU363034"/>
    </source>
</evidence>
<dbReference type="InterPro" id="IPR000294">
    <property type="entry name" value="GLA_domain"/>
</dbReference>
<dbReference type="PROSITE" id="PS50240">
    <property type="entry name" value="TRYPSIN_DOM"/>
    <property type="match status" value="1"/>
</dbReference>
<keyword evidence="18" id="KW-0325">Glycoprotein</keyword>
<accession>L9JIA5</accession>
<dbReference type="SMART" id="SM00069">
    <property type="entry name" value="GLA"/>
    <property type="match status" value="1"/>
</dbReference>
<keyword evidence="11" id="KW-0677">Repeat</keyword>
<dbReference type="InterPro" id="IPR017857">
    <property type="entry name" value="Coagulation_fac-like_Gla_dom"/>
</dbReference>
<evidence type="ECO:0000256" key="1">
    <source>
        <dbReference type="ARBA" id="ARBA00001621"/>
    </source>
</evidence>
<evidence type="ECO:0000256" key="16">
    <source>
        <dbReference type="ARBA" id="ARBA00023145"/>
    </source>
</evidence>
<dbReference type="PANTHER" id="PTHR24254:SF10">
    <property type="entry name" value="PROTHROMBIN"/>
    <property type="match status" value="1"/>
</dbReference>
<proteinExistence type="predicted"/>
<keyword evidence="4" id="KW-0301">Gamma-carboxyglutamic acid</keyword>
<evidence type="ECO:0000256" key="19">
    <source>
        <dbReference type="ARBA" id="ARBA00032835"/>
    </source>
</evidence>
<evidence type="ECO:0000256" key="17">
    <source>
        <dbReference type="ARBA" id="ARBA00023157"/>
    </source>
</evidence>
<dbReference type="FunCoup" id="L9JIA5">
    <property type="interactions" value="576"/>
</dbReference>
<evidence type="ECO:0000256" key="23">
    <source>
        <dbReference type="SAM" id="SignalP"/>
    </source>
</evidence>
<dbReference type="CDD" id="cd00108">
    <property type="entry name" value="KR"/>
    <property type="match status" value="2"/>
</dbReference>
<dbReference type="PANTHER" id="PTHR24254">
    <property type="entry name" value="PROTHROMBIN"/>
    <property type="match status" value="1"/>
</dbReference>
<dbReference type="InterPro" id="IPR000001">
    <property type="entry name" value="Kringle"/>
</dbReference>
<feature type="domain" description="Peptidase S1" evidence="25">
    <location>
        <begin position="447"/>
        <end position="703"/>
    </location>
</feature>
<feature type="domain" description="Gla" evidence="26">
    <location>
        <begin position="84"/>
        <end position="139"/>
    </location>
</feature>
<dbReference type="InterPro" id="IPR003966">
    <property type="entry name" value="Prothrombin/thrombin"/>
</dbReference>
<reference evidence="28" key="2">
    <citation type="journal article" date="2013" name="Nat. Commun.">
        <title>Genome of the Chinese tree shrew.</title>
        <authorList>
            <person name="Fan Y."/>
            <person name="Huang Z.Y."/>
            <person name="Cao C.C."/>
            <person name="Chen C.S."/>
            <person name="Chen Y.X."/>
            <person name="Fan D.D."/>
            <person name="He J."/>
            <person name="Hou H.L."/>
            <person name="Hu L."/>
            <person name="Hu X.T."/>
            <person name="Jiang X.T."/>
            <person name="Lai R."/>
            <person name="Lang Y.S."/>
            <person name="Liang B."/>
            <person name="Liao S.G."/>
            <person name="Mu D."/>
            <person name="Ma Y.Y."/>
            <person name="Niu Y.Y."/>
            <person name="Sun X.Q."/>
            <person name="Xia J.Q."/>
            <person name="Xiao J."/>
            <person name="Xiong Z.Q."/>
            <person name="Xu L."/>
            <person name="Yang L."/>
            <person name="Zhang Y."/>
            <person name="Zhao W."/>
            <person name="Zhao X.D."/>
            <person name="Zheng Y.T."/>
            <person name="Zhou J.M."/>
            <person name="Zhu Y.B."/>
            <person name="Zhang G.J."/>
            <person name="Wang J."/>
            <person name="Yao Y.G."/>
        </authorList>
    </citation>
    <scope>NUCLEOTIDE SEQUENCE [LARGE SCALE GENOMIC DNA]</scope>
</reference>
<dbReference type="InterPro" id="IPR038178">
    <property type="entry name" value="Kringle_sf"/>
</dbReference>
<evidence type="ECO:0000256" key="3">
    <source>
        <dbReference type="ARBA" id="ARBA00014840"/>
    </source>
</evidence>
<dbReference type="SUPFAM" id="SSF50494">
    <property type="entry name" value="Trypsin-like serine proteases"/>
    <property type="match status" value="1"/>
</dbReference>
<feature type="domain" description="Kringle" evidence="24">
    <location>
        <begin position="125"/>
        <end position="200"/>
    </location>
</feature>
<dbReference type="GO" id="GO:0006953">
    <property type="term" value="P:acute-phase response"/>
    <property type="evidence" value="ECO:0007669"/>
    <property type="project" value="UniProtKB-KW"/>
</dbReference>
<dbReference type="InterPro" id="IPR001254">
    <property type="entry name" value="Trypsin_dom"/>
</dbReference>
<dbReference type="Gene3D" id="4.10.140.10">
    <property type="entry name" value="Thrombin light chain domain"/>
    <property type="match status" value="1"/>
</dbReference>
<comment type="catalytic activity">
    <reaction evidence="1">
        <text>Selective cleavage of Arg-|-Gly bonds in fibrinogen to form fibrin and release fibrinopeptides A and B.</text>
        <dbReference type="EC" id="3.4.21.5"/>
    </reaction>
</comment>
<keyword evidence="13 22" id="KW-0720">Serine protease</keyword>
<dbReference type="InterPro" id="IPR018992">
    <property type="entry name" value="Thrombin_light_chain"/>
</dbReference>
<evidence type="ECO:0000259" key="25">
    <source>
        <dbReference type="PROSITE" id="PS50240"/>
    </source>
</evidence>
<keyword evidence="16" id="KW-0865">Zymogen</keyword>
<dbReference type="InterPro" id="IPR013806">
    <property type="entry name" value="Kringle-like"/>
</dbReference>
<evidence type="ECO:0000256" key="13">
    <source>
        <dbReference type="ARBA" id="ARBA00022825"/>
    </source>
</evidence>
<dbReference type="GO" id="GO:0030168">
    <property type="term" value="P:platelet activation"/>
    <property type="evidence" value="ECO:0007669"/>
    <property type="project" value="TreeGrafter"/>
</dbReference>
<dbReference type="Pfam" id="PF09396">
    <property type="entry name" value="Thrombin_light"/>
    <property type="match status" value="1"/>
</dbReference>
<dbReference type="SUPFAM" id="SSF57440">
    <property type="entry name" value="Kringle-like"/>
    <property type="match status" value="2"/>
</dbReference>
<dbReference type="InterPro" id="IPR018114">
    <property type="entry name" value="TRYPSIN_HIS"/>
</dbReference>
<keyword evidence="10 23" id="KW-0732">Signal</keyword>
<dbReference type="PRINTS" id="PR00722">
    <property type="entry name" value="CHYMOTRYPSIN"/>
</dbReference>
<dbReference type="FunFam" id="2.40.10.10:FF:000085">
    <property type="entry name" value="Prothrombin"/>
    <property type="match status" value="1"/>
</dbReference>
<dbReference type="GO" id="GO:0005615">
    <property type="term" value="C:extracellular space"/>
    <property type="evidence" value="ECO:0007669"/>
    <property type="project" value="TreeGrafter"/>
</dbReference>
<evidence type="ECO:0000313" key="27">
    <source>
        <dbReference type="EMBL" id="ELW48852.1"/>
    </source>
</evidence>
<dbReference type="CDD" id="cd00190">
    <property type="entry name" value="Tryp_SPc"/>
    <property type="match status" value="1"/>
</dbReference>
<dbReference type="Pfam" id="PF00051">
    <property type="entry name" value="Kringle"/>
    <property type="match status" value="2"/>
</dbReference>
<dbReference type="PROSITE" id="PS00021">
    <property type="entry name" value="KRINGLE_1"/>
    <property type="match status" value="1"/>
</dbReference>
<evidence type="ECO:0000256" key="9">
    <source>
        <dbReference type="ARBA" id="ARBA00022696"/>
    </source>
</evidence>
<dbReference type="Pfam" id="PF00089">
    <property type="entry name" value="Trypsin"/>
    <property type="match status" value="1"/>
</dbReference>
<feature type="domain" description="Kringle" evidence="24">
    <location>
        <begin position="293"/>
        <end position="372"/>
    </location>
</feature>
<dbReference type="PROSITE" id="PS00134">
    <property type="entry name" value="TRYPSIN_HIS"/>
    <property type="match status" value="1"/>
</dbReference>
<dbReference type="PROSITE" id="PS00135">
    <property type="entry name" value="TRYPSIN_SER"/>
    <property type="match status" value="1"/>
</dbReference>
<dbReference type="EMBL" id="KB321021">
    <property type="protein sequence ID" value="ELW48852.1"/>
    <property type="molecule type" value="Genomic_DNA"/>
</dbReference>
<dbReference type="InterPro" id="IPR043504">
    <property type="entry name" value="Peptidase_S1_PA_chymotrypsin"/>
</dbReference>
<dbReference type="InParanoid" id="L9JIA5"/>
<evidence type="ECO:0000256" key="11">
    <source>
        <dbReference type="ARBA" id="ARBA00022737"/>
    </source>
</evidence>
<dbReference type="SMART" id="SM00020">
    <property type="entry name" value="Tryp_SPc"/>
    <property type="match status" value="1"/>
</dbReference>
<dbReference type="SMART" id="SM00130">
    <property type="entry name" value="KR"/>
    <property type="match status" value="2"/>
</dbReference>
<dbReference type="PROSITE" id="PS50998">
    <property type="entry name" value="GLA_2"/>
    <property type="match status" value="1"/>
</dbReference>
<evidence type="ECO:0000256" key="6">
    <source>
        <dbReference type="ARBA" id="ARBA00022572"/>
    </source>
</evidence>
<dbReference type="Proteomes" id="UP000011518">
    <property type="component" value="Unassembled WGS sequence"/>
</dbReference>
<keyword evidence="14" id="KW-0106">Calcium</keyword>
<keyword evidence="7 22" id="KW-0645">Protease</keyword>
<evidence type="ECO:0000256" key="18">
    <source>
        <dbReference type="ARBA" id="ARBA00023180"/>
    </source>
</evidence>
<dbReference type="PRINTS" id="PR00001">
    <property type="entry name" value="GLABLOOD"/>
</dbReference>
<dbReference type="GO" id="GO:0004252">
    <property type="term" value="F:serine-type endopeptidase activity"/>
    <property type="evidence" value="ECO:0007669"/>
    <property type="project" value="UniProtKB-EC"/>
</dbReference>
<feature type="signal peptide" evidence="23">
    <location>
        <begin position="1"/>
        <end position="27"/>
    </location>
</feature>
<sequence>MAQVGGLGLPGCLVLAALCGLLHSQHGTEPGAGGSWEDCCAPPPIWGGGGGHFGRGDGGAAFSSFRDFRSPRHSRARQAAWARANSGFLEEVREGNLERECVEELCSYEEAFEALESPSATVSGNCAEGLGMNYRGTVNVTRSGIECQLWKSRYPHKPEINSTTHPGADLQENFCRNPDSSTTGPWNPTVRREECNVPVCERGGLHVILPLLFPAVRLATATRRCEVHNCAIPGHLGARLWGPVMLVVTLSQSEGPAEPGSWLRPGPGQEHVTVEMTPRSGGSRVNLPPSSEPCVPDRGRQYQGRLAVTTQGSPCLAWASVEAKALSKDQDFNPAVPLVENFCRNPDGDEEGAWCYVAGAPGDFEYCDLKYCEEALEEEEEAGDGLEEDPDQAIEGRTSTQEFQPFFNEKTFGAGEADCGLRPLFEKKSLEDSTEKELLDSYIAGRIVKGREAEVGSAPWQVMLFRKHPQELLCGASLLSDRWILTAAHCLLYPPWDKNFTENELLVRIGKHSRNRYERNIEKIAMLEKIYIHPRYNWRENLDRDIALLKLKNPITFSDRIHPVCLPDKETAVRLLVSGYKGRVTGWGNLKETWIASVDEVQPNALQVVNLPIVERPVCKASTRIRITDNMFCAGKGYKPEEQKRGDACEGDSGGPFVMKSPFNKRWYQMGIVSWGEGCDRDGKYGFYTHVLRLKKWIQKVIERAGA</sequence>
<dbReference type="AlphaFoldDB" id="L9JIA5"/>
<evidence type="ECO:0000256" key="15">
    <source>
        <dbReference type="ARBA" id="ARBA00023084"/>
    </source>
</evidence>
<feature type="chain" id="PRO_5003999642" description="Prothrombin" evidence="23">
    <location>
        <begin position="28"/>
        <end position="707"/>
    </location>
</feature>
<keyword evidence="28" id="KW-1185">Reference proteome</keyword>
<evidence type="ECO:0000256" key="21">
    <source>
        <dbReference type="PROSITE-ProRule" id="PRU00121"/>
    </source>
</evidence>
<dbReference type="GO" id="GO:0030194">
    <property type="term" value="P:positive regulation of blood coagulation"/>
    <property type="evidence" value="ECO:0007669"/>
    <property type="project" value="TreeGrafter"/>
</dbReference>
<reference evidence="28" key="1">
    <citation type="submission" date="2012-07" db="EMBL/GenBank/DDBJ databases">
        <title>Genome of the Chinese tree shrew, a rising model animal genetically related to primates.</title>
        <authorList>
            <person name="Zhang G."/>
            <person name="Fan Y."/>
            <person name="Yao Y."/>
            <person name="Huang Z."/>
        </authorList>
    </citation>
    <scope>NUCLEOTIDE SEQUENCE [LARGE SCALE GENOMIC DNA]</scope>
</reference>